<dbReference type="EMBL" id="WGGT01000036">
    <property type="protein sequence ID" value="MVQ47440.1"/>
    <property type="molecule type" value="Genomic_DNA"/>
</dbReference>
<organism evidence="3 4">
    <name type="scientific">Roseburia intestinalis</name>
    <dbReference type="NCBI Taxonomy" id="166486"/>
    <lineage>
        <taxon>Bacteria</taxon>
        <taxon>Bacillati</taxon>
        <taxon>Bacillota</taxon>
        <taxon>Clostridia</taxon>
        <taxon>Lachnospirales</taxon>
        <taxon>Lachnospiraceae</taxon>
        <taxon>Roseburia</taxon>
    </lineage>
</organism>
<dbReference type="SUPFAM" id="SSF143422">
    <property type="entry name" value="Transposase IS200-like"/>
    <property type="match status" value="1"/>
</dbReference>
<dbReference type="NCBIfam" id="NF033573">
    <property type="entry name" value="transpos_IS200"/>
    <property type="match status" value="1"/>
</dbReference>
<name>A0A3R6DAL9_9FIRM</name>
<evidence type="ECO:0000313" key="5">
    <source>
        <dbReference type="Proteomes" id="UP000479531"/>
    </source>
</evidence>
<evidence type="ECO:0000313" key="3">
    <source>
        <dbReference type="EMBL" id="RHA66343.1"/>
    </source>
</evidence>
<evidence type="ECO:0000313" key="2">
    <source>
        <dbReference type="EMBL" id="MVQ47440.1"/>
    </source>
</evidence>
<dbReference type="Pfam" id="PF01797">
    <property type="entry name" value="Y1_Tnp"/>
    <property type="match status" value="1"/>
</dbReference>
<evidence type="ECO:0000259" key="1">
    <source>
        <dbReference type="SMART" id="SM01321"/>
    </source>
</evidence>
<sequence>MEENIIYYRTSTCNIKYHVVWSVKHRHKILDKEVEMYLNELVQQIANEKGFIIQFFECVDSDYCNCFITAPPKLSITMIVKYLKGITGRKLLEQFPEIRDRLWHGELWNHSYYCETIGAVSEENIKQYIEHQSKSY</sequence>
<evidence type="ECO:0000313" key="4">
    <source>
        <dbReference type="Proteomes" id="UP000284465"/>
    </source>
</evidence>
<dbReference type="GO" id="GO:0004803">
    <property type="term" value="F:transposase activity"/>
    <property type="evidence" value="ECO:0007669"/>
    <property type="project" value="InterPro"/>
</dbReference>
<comment type="caution">
    <text evidence="3">The sequence shown here is derived from an EMBL/GenBank/DDBJ whole genome shotgun (WGS) entry which is preliminary data.</text>
</comment>
<dbReference type="Proteomes" id="UP000479531">
    <property type="component" value="Unassembled WGS sequence"/>
</dbReference>
<dbReference type="InterPro" id="IPR002686">
    <property type="entry name" value="Transposase_17"/>
</dbReference>
<dbReference type="InterPro" id="IPR036515">
    <property type="entry name" value="Transposase_17_sf"/>
</dbReference>
<dbReference type="GO" id="GO:0003677">
    <property type="term" value="F:DNA binding"/>
    <property type="evidence" value="ECO:0007669"/>
    <property type="project" value="InterPro"/>
</dbReference>
<dbReference type="GO" id="GO:0006313">
    <property type="term" value="P:DNA transposition"/>
    <property type="evidence" value="ECO:0007669"/>
    <property type="project" value="InterPro"/>
</dbReference>
<dbReference type="PANTHER" id="PTHR33360:SF2">
    <property type="entry name" value="TRANSPOSASE FOR INSERTION SEQUENCE ELEMENT IS200"/>
    <property type="match status" value="1"/>
</dbReference>
<feature type="domain" description="Transposase IS200-like" evidence="1">
    <location>
        <begin position="12"/>
        <end position="132"/>
    </location>
</feature>
<accession>A0A3R6DAL9</accession>
<reference evidence="3 4" key="1">
    <citation type="submission" date="2018-08" db="EMBL/GenBank/DDBJ databases">
        <title>A genome reference for cultivated species of the human gut microbiota.</title>
        <authorList>
            <person name="Zou Y."/>
            <person name="Xue W."/>
            <person name="Luo G."/>
        </authorList>
    </citation>
    <scope>NUCLEOTIDE SEQUENCE [LARGE SCALE GENOMIC DNA]</scope>
    <source>
        <strain evidence="3 4">AM43-11</strain>
    </source>
</reference>
<gene>
    <name evidence="3" type="primary">tnpA</name>
    <name evidence="3" type="ORF">DW927_12410</name>
    <name evidence="2" type="ORF">GCK47_17595</name>
</gene>
<protein>
    <submittedName>
        <fullName evidence="3">IS200/IS605 family transposase</fullName>
    </submittedName>
</protein>
<dbReference type="Gene3D" id="3.30.70.1290">
    <property type="entry name" value="Transposase IS200-like"/>
    <property type="match status" value="1"/>
</dbReference>
<dbReference type="Proteomes" id="UP000284465">
    <property type="component" value="Unassembled WGS sequence"/>
</dbReference>
<dbReference type="EMBL" id="QSFP01000013">
    <property type="protein sequence ID" value="RHA66343.1"/>
    <property type="molecule type" value="Genomic_DNA"/>
</dbReference>
<dbReference type="AlphaFoldDB" id="A0A3R6DAL9"/>
<proteinExistence type="predicted"/>
<reference evidence="2 5" key="2">
    <citation type="submission" date="2019-10" db="EMBL/GenBank/DDBJ databases">
        <title>Roseburia spp. ameliorate alcoholic fatty liver via restoration of gut barrier function.</title>
        <authorList>
            <person name="Seo B."/>
            <person name="Ko G."/>
        </authorList>
    </citation>
    <scope>NUCLEOTIDE SEQUENCE [LARGE SCALE GENOMIC DNA]</scope>
    <source>
        <strain evidence="2 5">SNUG30017</strain>
    </source>
</reference>
<dbReference type="SMART" id="SM01321">
    <property type="entry name" value="Y1_Tnp"/>
    <property type="match status" value="1"/>
</dbReference>
<dbReference type="PANTHER" id="PTHR33360">
    <property type="entry name" value="TRANSPOSASE FOR INSERTION SEQUENCE ELEMENT IS200"/>
    <property type="match status" value="1"/>
</dbReference>